<evidence type="ECO:0000256" key="1">
    <source>
        <dbReference type="SAM" id="MobiDB-lite"/>
    </source>
</evidence>
<sequence>MGWCGISAAYEGPPVRPSPWPGRPEPILRNIAEDRPTSRLPEQARNAPFP</sequence>
<evidence type="ECO:0000313" key="3">
    <source>
        <dbReference type="Proteomes" id="UP000010411"/>
    </source>
</evidence>
<organism evidence="2 3">
    <name type="scientific">Streptomyces ipomoeae 91-03</name>
    <dbReference type="NCBI Taxonomy" id="698759"/>
    <lineage>
        <taxon>Bacteria</taxon>
        <taxon>Bacillati</taxon>
        <taxon>Actinomycetota</taxon>
        <taxon>Actinomycetes</taxon>
        <taxon>Kitasatosporales</taxon>
        <taxon>Streptomycetaceae</taxon>
        <taxon>Streptomyces</taxon>
    </lineage>
</organism>
<evidence type="ECO:0000313" key="2">
    <source>
        <dbReference type="EMBL" id="EKX60181.1"/>
    </source>
</evidence>
<dbReference type="AlphaFoldDB" id="L1KH92"/>
<name>L1KH92_9ACTN</name>
<reference evidence="2 3" key="1">
    <citation type="submission" date="2012-11" db="EMBL/GenBank/DDBJ databases">
        <authorList>
            <person name="Huguet-Tapia J.C."/>
            <person name="Durkin A.S."/>
            <person name="Pettis G.S."/>
            <person name="Badger J.H."/>
        </authorList>
    </citation>
    <scope>NUCLEOTIDE SEQUENCE [LARGE SCALE GENOMIC DNA]</scope>
    <source>
        <strain evidence="2 3">91-03</strain>
    </source>
</reference>
<keyword evidence="3" id="KW-1185">Reference proteome</keyword>
<dbReference type="PATRIC" id="fig|698759.3.peg.9100"/>
<protein>
    <submittedName>
        <fullName evidence="2">Uncharacterized protein</fullName>
    </submittedName>
</protein>
<feature type="compositionally biased region" description="Pro residues" evidence="1">
    <location>
        <begin position="14"/>
        <end position="24"/>
    </location>
</feature>
<dbReference type="Proteomes" id="UP000010411">
    <property type="component" value="Unassembled WGS sequence"/>
</dbReference>
<feature type="region of interest" description="Disordered" evidence="1">
    <location>
        <begin position="1"/>
        <end position="50"/>
    </location>
</feature>
<proteinExistence type="predicted"/>
<dbReference type="EMBL" id="AEJC01000671">
    <property type="protein sequence ID" value="EKX60181.1"/>
    <property type="molecule type" value="Genomic_DNA"/>
</dbReference>
<comment type="caution">
    <text evidence="2">The sequence shown here is derived from an EMBL/GenBank/DDBJ whole genome shotgun (WGS) entry which is preliminary data.</text>
</comment>
<accession>L1KH92</accession>
<gene>
    <name evidence="2" type="ORF">STRIP9103_09458</name>
</gene>